<dbReference type="AlphaFoldDB" id="A0A1R3WJQ5"/>
<evidence type="ECO:0000313" key="2">
    <source>
        <dbReference type="Proteomes" id="UP000186997"/>
    </source>
</evidence>
<name>A0A1R3WJQ5_9RHOB</name>
<accession>A0A1R3WJQ5</accession>
<organism evidence="1 2">
    <name type="scientific">Yoonia rosea</name>
    <dbReference type="NCBI Taxonomy" id="287098"/>
    <lineage>
        <taxon>Bacteria</taxon>
        <taxon>Pseudomonadati</taxon>
        <taxon>Pseudomonadota</taxon>
        <taxon>Alphaproteobacteria</taxon>
        <taxon>Rhodobacterales</taxon>
        <taxon>Paracoccaceae</taxon>
        <taxon>Yoonia</taxon>
    </lineage>
</organism>
<sequence>MPFWKNAIRSGPSLRYYWPENIPAGGSDAYNR</sequence>
<gene>
    <name evidence="1" type="ORF">SAMN05421665_0719</name>
</gene>
<reference evidence="2" key="1">
    <citation type="submission" date="2017-01" db="EMBL/GenBank/DDBJ databases">
        <authorList>
            <person name="Varghese N."/>
            <person name="Submissions S."/>
        </authorList>
    </citation>
    <scope>NUCLEOTIDE SEQUENCE [LARGE SCALE GENOMIC DNA]</scope>
    <source>
        <strain evidence="2">DSM 29591</strain>
    </source>
</reference>
<evidence type="ECO:0000313" key="1">
    <source>
        <dbReference type="EMBL" id="SIT78147.1"/>
    </source>
</evidence>
<dbReference type="EMBL" id="FTPR01000001">
    <property type="protein sequence ID" value="SIT78147.1"/>
    <property type="molecule type" value="Genomic_DNA"/>
</dbReference>
<keyword evidence="2" id="KW-1185">Reference proteome</keyword>
<protein>
    <submittedName>
        <fullName evidence="1">Uncharacterized protein</fullName>
    </submittedName>
</protein>
<dbReference type="Proteomes" id="UP000186997">
    <property type="component" value="Unassembled WGS sequence"/>
</dbReference>
<proteinExistence type="predicted"/>